<comment type="caution">
    <text evidence="10">The sequence shown here is derived from an EMBL/GenBank/DDBJ whole genome shotgun (WGS) entry which is preliminary data.</text>
</comment>
<feature type="domain" description="Cation efflux protein transmembrane" evidence="8">
    <location>
        <begin position="11"/>
        <end position="204"/>
    </location>
</feature>
<comment type="similarity">
    <text evidence="2">Belongs to the cation diffusion facilitator (CDF) transporter (TC 2.A.4) family.</text>
</comment>
<proteinExistence type="inferred from homology"/>
<dbReference type="NCBIfam" id="TIGR01297">
    <property type="entry name" value="CDF"/>
    <property type="match status" value="1"/>
</dbReference>
<dbReference type="Gene3D" id="1.20.1510.10">
    <property type="entry name" value="Cation efflux protein transmembrane domain"/>
    <property type="match status" value="1"/>
</dbReference>
<dbReference type="GO" id="GO:0015086">
    <property type="term" value="F:cadmium ion transmembrane transporter activity"/>
    <property type="evidence" value="ECO:0007669"/>
    <property type="project" value="TreeGrafter"/>
</dbReference>
<keyword evidence="6 7" id="KW-0472">Membrane</keyword>
<dbReference type="AlphaFoldDB" id="A0A6M1RLZ5"/>
<feature type="transmembrane region" description="Helical" evidence="7">
    <location>
        <begin position="154"/>
        <end position="173"/>
    </location>
</feature>
<dbReference type="Pfam" id="PF16916">
    <property type="entry name" value="ZT_dimer"/>
    <property type="match status" value="1"/>
</dbReference>
<evidence type="ECO:0000256" key="5">
    <source>
        <dbReference type="ARBA" id="ARBA00022989"/>
    </source>
</evidence>
<keyword evidence="4 7" id="KW-0812">Transmembrane</keyword>
<name>A0A6M1RLZ5_9BACT</name>
<keyword evidence="5 7" id="KW-1133">Transmembrane helix</keyword>
<evidence type="ECO:0000256" key="7">
    <source>
        <dbReference type="SAM" id="Phobius"/>
    </source>
</evidence>
<evidence type="ECO:0000256" key="3">
    <source>
        <dbReference type="ARBA" id="ARBA00022448"/>
    </source>
</evidence>
<dbReference type="EMBL" id="JAAKYA010000017">
    <property type="protein sequence ID" value="NGO38477.1"/>
    <property type="molecule type" value="Genomic_DNA"/>
</dbReference>
<evidence type="ECO:0000259" key="9">
    <source>
        <dbReference type="Pfam" id="PF16916"/>
    </source>
</evidence>
<dbReference type="InterPro" id="IPR058533">
    <property type="entry name" value="Cation_efflux_TM"/>
</dbReference>
<feature type="transmembrane region" description="Helical" evidence="7">
    <location>
        <begin position="179"/>
        <end position="196"/>
    </location>
</feature>
<dbReference type="PANTHER" id="PTHR43840:SF15">
    <property type="entry name" value="MITOCHONDRIAL METAL TRANSPORTER 1-RELATED"/>
    <property type="match status" value="1"/>
</dbReference>
<evidence type="ECO:0000256" key="2">
    <source>
        <dbReference type="ARBA" id="ARBA00008114"/>
    </source>
</evidence>
<dbReference type="GO" id="GO:0005886">
    <property type="term" value="C:plasma membrane"/>
    <property type="evidence" value="ECO:0007669"/>
    <property type="project" value="TreeGrafter"/>
</dbReference>
<evidence type="ECO:0000259" key="8">
    <source>
        <dbReference type="Pfam" id="PF01545"/>
    </source>
</evidence>
<dbReference type="PANTHER" id="PTHR43840">
    <property type="entry name" value="MITOCHONDRIAL METAL TRANSPORTER 1-RELATED"/>
    <property type="match status" value="1"/>
</dbReference>
<dbReference type="RefSeq" id="WP_165105971.1">
    <property type="nucleotide sequence ID" value="NZ_JAAKYA010000017.1"/>
</dbReference>
<dbReference type="InterPro" id="IPR050291">
    <property type="entry name" value="CDF_Transporter"/>
</dbReference>
<keyword evidence="3" id="KW-0813">Transport</keyword>
<dbReference type="SUPFAM" id="SSF160240">
    <property type="entry name" value="Cation efflux protein cytoplasmic domain-like"/>
    <property type="match status" value="1"/>
</dbReference>
<dbReference type="Gene3D" id="3.30.70.1350">
    <property type="entry name" value="Cation efflux protein, cytoplasmic domain"/>
    <property type="match status" value="1"/>
</dbReference>
<dbReference type="InterPro" id="IPR036837">
    <property type="entry name" value="Cation_efflux_CTD_sf"/>
</dbReference>
<dbReference type="GO" id="GO:0015341">
    <property type="term" value="F:zinc efflux antiporter activity"/>
    <property type="evidence" value="ECO:0007669"/>
    <property type="project" value="TreeGrafter"/>
</dbReference>
<evidence type="ECO:0000256" key="1">
    <source>
        <dbReference type="ARBA" id="ARBA00004141"/>
    </source>
</evidence>
<feature type="domain" description="Cation efflux protein cytoplasmic" evidence="9">
    <location>
        <begin position="210"/>
        <end position="286"/>
    </location>
</feature>
<protein>
    <submittedName>
        <fullName evidence="10">Cation transporter</fullName>
    </submittedName>
</protein>
<evidence type="ECO:0000313" key="11">
    <source>
        <dbReference type="Proteomes" id="UP000477311"/>
    </source>
</evidence>
<keyword evidence="11" id="KW-1185">Reference proteome</keyword>
<evidence type="ECO:0000256" key="4">
    <source>
        <dbReference type="ARBA" id="ARBA00022692"/>
    </source>
</evidence>
<accession>A0A6M1RLZ5</accession>
<dbReference type="GO" id="GO:0015093">
    <property type="term" value="F:ferrous iron transmembrane transporter activity"/>
    <property type="evidence" value="ECO:0007669"/>
    <property type="project" value="TreeGrafter"/>
</dbReference>
<dbReference type="SUPFAM" id="SSF161111">
    <property type="entry name" value="Cation efflux protein transmembrane domain-like"/>
    <property type="match status" value="1"/>
</dbReference>
<organism evidence="10 11">
    <name type="scientific">Limisphaera ngatamarikiensis</name>
    <dbReference type="NCBI Taxonomy" id="1324935"/>
    <lineage>
        <taxon>Bacteria</taxon>
        <taxon>Pseudomonadati</taxon>
        <taxon>Verrucomicrobiota</taxon>
        <taxon>Verrucomicrobiia</taxon>
        <taxon>Limisphaerales</taxon>
        <taxon>Limisphaeraceae</taxon>
        <taxon>Limisphaera</taxon>
    </lineage>
</organism>
<dbReference type="Pfam" id="PF01545">
    <property type="entry name" value="Cation_efflux"/>
    <property type="match status" value="1"/>
</dbReference>
<gene>
    <name evidence="10" type="ORF">G4L39_03565</name>
</gene>
<dbReference type="Proteomes" id="UP000477311">
    <property type="component" value="Unassembled WGS sequence"/>
</dbReference>
<feature type="transmembrane region" description="Helical" evidence="7">
    <location>
        <begin position="43"/>
        <end position="60"/>
    </location>
</feature>
<dbReference type="GO" id="GO:0006882">
    <property type="term" value="P:intracellular zinc ion homeostasis"/>
    <property type="evidence" value="ECO:0007669"/>
    <property type="project" value="TreeGrafter"/>
</dbReference>
<evidence type="ECO:0000256" key="6">
    <source>
        <dbReference type="ARBA" id="ARBA00023136"/>
    </source>
</evidence>
<dbReference type="InterPro" id="IPR027469">
    <property type="entry name" value="Cation_efflux_TMD_sf"/>
</dbReference>
<reference evidence="10 11" key="1">
    <citation type="submission" date="2020-02" db="EMBL/GenBank/DDBJ databases">
        <title>Draft genome sequence of Limisphaera ngatamarikiensis NGM72.4T, a thermophilic Verrucomicrobia grouped in subdivision 3.</title>
        <authorList>
            <person name="Carere C.R."/>
            <person name="Steen J."/>
            <person name="Hugenholtz P."/>
            <person name="Stott M.B."/>
        </authorList>
    </citation>
    <scope>NUCLEOTIDE SEQUENCE [LARGE SCALE GENOMIC DNA]</scope>
    <source>
        <strain evidence="10 11">NGM72.4</strain>
    </source>
</reference>
<comment type="subcellular location">
    <subcellularLocation>
        <location evidence="1">Membrane</location>
        <topology evidence="1">Multi-pass membrane protein</topology>
    </subcellularLocation>
</comment>
<feature type="transmembrane region" description="Helical" evidence="7">
    <location>
        <begin position="81"/>
        <end position="103"/>
    </location>
</feature>
<dbReference type="InterPro" id="IPR002524">
    <property type="entry name" value="Cation_efflux"/>
</dbReference>
<feature type="transmembrane region" description="Helical" evidence="7">
    <location>
        <begin position="115"/>
        <end position="133"/>
    </location>
</feature>
<sequence>MRRFPLTRYAWLSVGAAVATIGLKVVAAWVTGSVGLFSDAVESAVNLVGALMALAMLTVASRPADEDHTYGHHKAEYFSSGLEGGLILLAGLGIAVAAVQRLLAPRPLEAVGEGLVLAAVASGVNLVTAWVLLRAGRRHHSITLEANAHHLLTDVWTSAAVIVGVGLVSWTGLGWLDPVVALAVGGNILRTGYGIVRRSVMGLMDAALVESEVGAVRSVLERYRAEEGIDYHALRTRQAGARKFVSVHVLVPGHWTVNQGHALLERLEADIRRVLPESTVFTHLESLDDPRSWEDQELDRPHPRPTDGH</sequence>
<dbReference type="InterPro" id="IPR027470">
    <property type="entry name" value="Cation_efflux_CTD"/>
</dbReference>
<evidence type="ECO:0000313" key="10">
    <source>
        <dbReference type="EMBL" id="NGO38477.1"/>
    </source>
</evidence>